<sequence>MNLKRTGVAAATAALVMFPLAACGSANAPVVTTVTATPTTLSPGFQKSYCGINSATKDACAKHDADVLRRQTTAQQQVKSSGLPWWSWLLIVPGGAIGLLVLGFKVLEWNDQRTVRRAEARVDELDARPRPVVDYDDYENDDEDDELGEEDMSLLDRVTDPTPSAPAAPVQPAAGNLLSSLRQGGAQ</sequence>
<feature type="compositionally biased region" description="Polar residues" evidence="1">
    <location>
        <begin position="177"/>
        <end position="187"/>
    </location>
</feature>
<dbReference type="EMBL" id="FSHM01000018">
    <property type="protein sequence ID" value="SIC25952.1"/>
    <property type="molecule type" value="Genomic_DNA"/>
</dbReference>
<evidence type="ECO:0000313" key="5">
    <source>
        <dbReference type="Proteomes" id="UP000185210"/>
    </source>
</evidence>
<keyword evidence="2" id="KW-1133">Transmembrane helix</keyword>
<feature type="compositionally biased region" description="Low complexity" evidence="1">
    <location>
        <begin position="161"/>
        <end position="174"/>
    </location>
</feature>
<proteinExistence type="predicted"/>
<feature type="compositionally biased region" description="Acidic residues" evidence="1">
    <location>
        <begin position="134"/>
        <end position="153"/>
    </location>
</feature>
<dbReference type="AlphaFoldDB" id="A0AB38D7W4"/>
<organism evidence="4 5">
    <name type="scientific">Mycobacteroides abscessus subsp. abscessus</name>
    <dbReference type="NCBI Taxonomy" id="1185650"/>
    <lineage>
        <taxon>Bacteria</taxon>
        <taxon>Bacillati</taxon>
        <taxon>Actinomycetota</taxon>
        <taxon>Actinomycetes</taxon>
        <taxon>Mycobacteriales</taxon>
        <taxon>Mycobacteriaceae</taxon>
        <taxon>Mycobacteroides</taxon>
        <taxon>Mycobacteroides abscessus</taxon>
    </lineage>
</organism>
<reference evidence="4 5" key="1">
    <citation type="submission" date="2016-11" db="EMBL/GenBank/DDBJ databases">
        <authorList>
            <consortium name="Pathogen Informatics"/>
        </authorList>
    </citation>
    <scope>NUCLEOTIDE SEQUENCE [LARGE SCALE GENOMIC DNA]</scope>
    <source>
        <strain evidence="4 5">104</strain>
    </source>
</reference>
<name>A0AB38D7W4_9MYCO</name>
<gene>
    <name evidence="4" type="ORF">SAMEA2070301_05641</name>
</gene>
<accession>A0AB38D7W4</accession>
<feature type="region of interest" description="Disordered" evidence="1">
    <location>
        <begin position="132"/>
        <end position="187"/>
    </location>
</feature>
<evidence type="ECO:0000313" key="4">
    <source>
        <dbReference type="EMBL" id="SIC25952.1"/>
    </source>
</evidence>
<feature type="transmembrane region" description="Helical" evidence="2">
    <location>
        <begin position="85"/>
        <end position="107"/>
    </location>
</feature>
<protein>
    <recommendedName>
        <fullName evidence="6">Lipoprotein</fullName>
    </recommendedName>
</protein>
<evidence type="ECO:0000256" key="3">
    <source>
        <dbReference type="SAM" id="SignalP"/>
    </source>
</evidence>
<keyword evidence="2" id="KW-0472">Membrane</keyword>
<evidence type="ECO:0000256" key="2">
    <source>
        <dbReference type="SAM" id="Phobius"/>
    </source>
</evidence>
<feature type="chain" id="PRO_5044261860" description="Lipoprotein" evidence="3">
    <location>
        <begin position="29"/>
        <end position="187"/>
    </location>
</feature>
<keyword evidence="2" id="KW-0812">Transmembrane</keyword>
<comment type="caution">
    <text evidence="4">The sequence shown here is derived from an EMBL/GenBank/DDBJ whole genome shotgun (WGS) entry which is preliminary data.</text>
</comment>
<feature type="signal peptide" evidence="3">
    <location>
        <begin position="1"/>
        <end position="28"/>
    </location>
</feature>
<dbReference type="Proteomes" id="UP000185210">
    <property type="component" value="Unassembled WGS sequence"/>
</dbReference>
<evidence type="ECO:0000256" key="1">
    <source>
        <dbReference type="SAM" id="MobiDB-lite"/>
    </source>
</evidence>
<dbReference type="RefSeq" id="WP_074293114.1">
    <property type="nucleotide sequence ID" value="NZ_FSHJ01000023.1"/>
</dbReference>
<evidence type="ECO:0008006" key="6">
    <source>
        <dbReference type="Google" id="ProtNLM"/>
    </source>
</evidence>
<keyword evidence="3" id="KW-0732">Signal</keyword>